<dbReference type="GO" id="GO:0003723">
    <property type="term" value="F:RNA binding"/>
    <property type="evidence" value="ECO:0007669"/>
    <property type="project" value="TreeGrafter"/>
</dbReference>
<feature type="non-terminal residue" evidence="5">
    <location>
        <position position="1"/>
    </location>
</feature>
<sequence>AAAAAAAPADTHADTSADTKKRKKKSRGSTTTDAGYTETGAKVNAADDEGYSVRKLREEEKAVRRQQKKQRRLTHKERENALIDTYVRRKQSGFMAEDDAGRGGSEDGFTIDTKDPRFTSVFTNPLFAIDPTSTKYKRTENMQKLLQST</sequence>
<dbReference type="InterPro" id="IPR039754">
    <property type="entry name" value="Esf1"/>
</dbReference>
<protein>
    <submittedName>
        <fullName evidence="5">Pre-rRNA-processing protein esf1</fullName>
    </submittedName>
</protein>
<dbReference type="PANTHER" id="PTHR12202:SF0">
    <property type="entry name" value="ESF1 HOMOLOG"/>
    <property type="match status" value="1"/>
</dbReference>
<gene>
    <name evidence="5" type="primary">esf1</name>
    <name evidence="5" type="ORF">g.20315</name>
</gene>
<dbReference type="PANTHER" id="PTHR12202">
    <property type="entry name" value="ESF1 HOMOLOG"/>
    <property type="match status" value="1"/>
</dbReference>
<feature type="domain" description="NUC153" evidence="4">
    <location>
        <begin position="115"/>
        <end position="143"/>
    </location>
</feature>
<keyword evidence="2" id="KW-0539">Nucleus</keyword>
<feature type="compositionally biased region" description="Low complexity" evidence="3">
    <location>
        <begin position="1"/>
        <end position="10"/>
    </location>
</feature>
<evidence type="ECO:0000256" key="3">
    <source>
        <dbReference type="SAM" id="MobiDB-lite"/>
    </source>
</evidence>
<dbReference type="GO" id="GO:0006364">
    <property type="term" value="P:rRNA processing"/>
    <property type="evidence" value="ECO:0007669"/>
    <property type="project" value="InterPro"/>
</dbReference>
<proteinExistence type="predicted"/>
<evidence type="ECO:0000256" key="1">
    <source>
        <dbReference type="ARBA" id="ARBA00004604"/>
    </source>
</evidence>
<feature type="region of interest" description="Disordered" evidence="3">
    <location>
        <begin position="94"/>
        <end position="115"/>
    </location>
</feature>
<evidence type="ECO:0000256" key="2">
    <source>
        <dbReference type="ARBA" id="ARBA00023242"/>
    </source>
</evidence>
<dbReference type="EMBL" id="GDHC01004644">
    <property type="protein sequence ID" value="JAQ13985.1"/>
    <property type="molecule type" value="Transcribed_RNA"/>
</dbReference>
<feature type="compositionally biased region" description="Basic residues" evidence="3">
    <location>
        <begin position="64"/>
        <end position="75"/>
    </location>
</feature>
<dbReference type="AlphaFoldDB" id="A0A146M3Y9"/>
<name>A0A146M3Y9_LYGHE</name>
<dbReference type="GO" id="GO:0005730">
    <property type="term" value="C:nucleolus"/>
    <property type="evidence" value="ECO:0007669"/>
    <property type="project" value="UniProtKB-SubCell"/>
</dbReference>
<reference evidence="5" key="1">
    <citation type="journal article" date="2016" name="Gigascience">
        <title>De novo construction of an expanded transcriptome assembly for the western tarnished plant bug, Lygus hesperus.</title>
        <authorList>
            <person name="Tassone E.E."/>
            <person name="Geib S.M."/>
            <person name="Hall B."/>
            <person name="Fabrick J.A."/>
            <person name="Brent C.S."/>
            <person name="Hull J.J."/>
        </authorList>
    </citation>
    <scope>NUCLEOTIDE SEQUENCE</scope>
</reference>
<comment type="subcellular location">
    <subcellularLocation>
        <location evidence="1">Nucleus</location>
        <location evidence="1">Nucleolus</location>
    </subcellularLocation>
</comment>
<dbReference type="InterPro" id="IPR012580">
    <property type="entry name" value="NUC153"/>
</dbReference>
<dbReference type="Pfam" id="PF08159">
    <property type="entry name" value="NUC153"/>
    <property type="match status" value="1"/>
</dbReference>
<evidence type="ECO:0000259" key="4">
    <source>
        <dbReference type="Pfam" id="PF08159"/>
    </source>
</evidence>
<feature type="region of interest" description="Disordered" evidence="3">
    <location>
        <begin position="58"/>
        <end position="77"/>
    </location>
</feature>
<organism evidence="5">
    <name type="scientific">Lygus hesperus</name>
    <name type="common">Western plant bug</name>
    <dbReference type="NCBI Taxonomy" id="30085"/>
    <lineage>
        <taxon>Eukaryota</taxon>
        <taxon>Metazoa</taxon>
        <taxon>Ecdysozoa</taxon>
        <taxon>Arthropoda</taxon>
        <taxon>Hexapoda</taxon>
        <taxon>Insecta</taxon>
        <taxon>Pterygota</taxon>
        <taxon>Neoptera</taxon>
        <taxon>Paraneoptera</taxon>
        <taxon>Hemiptera</taxon>
        <taxon>Heteroptera</taxon>
        <taxon>Panheteroptera</taxon>
        <taxon>Cimicomorpha</taxon>
        <taxon>Miridae</taxon>
        <taxon>Mirini</taxon>
        <taxon>Lygus</taxon>
    </lineage>
</organism>
<evidence type="ECO:0000313" key="5">
    <source>
        <dbReference type="EMBL" id="JAQ13985.1"/>
    </source>
</evidence>
<accession>A0A146M3Y9</accession>
<feature type="region of interest" description="Disordered" evidence="3">
    <location>
        <begin position="1"/>
        <end position="51"/>
    </location>
</feature>